<evidence type="ECO:0000256" key="2">
    <source>
        <dbReference type="ARBA" id="ARBA00022448"/>
    </source>
</evidence>
<evidence type="ECO:0000313" key="10">
    <source>
        <dbReference type="Proteomes" id="UP000214688"/>
    </source>
</evidence>
<evidence type="ECO:0000256" key="7">
    <source>
        <dbReference type="SAM" id="Phobius"/>
    </source>
</evidence>
<evidence type="ECO:0000256" key="3">
    <source>
        <dbReference type="ARBA" id="ARBA00022475"/>
    </source>
</evidence>
<gene>
    <name evidence="9" type="ORF">CIG75_10580</name>
</gene>
<reference evidence="9 10" key="1">
    <citation type="journal article" date="2015" name="Int. J. Syst. Evol. Microbiol.">
        <title>Tumebacillus algifaecis sp. nov., isolated from decomposing algal scum.</title>
        <authorList>
            <person name="Wu Y.F."/>
            <person name="Zhang B."/>
            <person name="Xing P."/>
            <person name="Wu Q.L."/>
            <person name="Liu S.J."/>
        </authorList>
    </citation>
    <scope>NUCLEOTIDE SEQUENCE [LARGE SCALE GENOMIC DNA]</scope>
    <source>
        <strain evidence="9 10">THMBR28</strain>
    </source>
</reference>
<name>A0A223D1D2_9BACL</name>
<dbReference type="SUPFAM" id="SSF103473">
    <property type="entry name" value="MFS general substrate transporter"/>
    <property type="match status" value="1"/>
</dbReference>
<protein>
    <submittedName>
        <fullName evidence="9">MFS transporter</fullName>
    </submittedName>
</protein>
<dbReference type="InterPro" id="IPR010290">
    <property type="entry name" value="TM_effector"/>
</dbReference>
<keyword evidence="6 7" id="KW-0472">Membrane</keyword>
<keyword evidence="10" id="KW-1185">Reference proteome</keyword>
<organism evidence="9 10">
    <name type="scientific">Tumebacillus algifaecis</name>
    <dbReference type="NCBI Taxonomy" id="1214604"/>
    <lineage>
        <taxon>Bacteria</taxon>
        <taxon>Bacillati</taxon>
        <taxon>Bacillota</taxon>
        <taxon>Bacilli</taxon>
        <taxon>Bacillales</taxon>
        <taxon>Alicyclobacillaceae</taxon>
        <taxon>Tumebacillus</taxon>
    </lineage>
</organism>
<feature type="transmembrane region" description="Helical" evidence="7">
    <location>
        <begin position="291"/>
        <end position="308"/>
    </location>
</feature>
<keyword evidence="2" id="KW-0813">Transport</keyword>
<feature type="transmembrane region" description="Helical" evidence="7">
    <location>
        <begin position="21"/>
        <end position="41"/>
    </location>
</feature>
<comment type="subcellular location">
    <subcellularLocation>
        <location evidence="1">Cell membrane</location>
        <topology evidence="1">Multi-pass membrane protein</topology>
    </subcellularLocation>
</comment>
<dbReference type="KEGG" id="tab:CIG75_10580"/>
<dbReference type="PRINTS" id="PR01988">
    <property type="entry name" value="EXPORTERBACE"/>
</dbReference>
<evidence type="ECO:0000256" key="5">
    <source>
        <dbReference type="ARBA" id="ARBA00022989"/>
    </source>
</evidence>
<keyword evidence="3" id="KW-1003">Cell membrane</keyword>
<evidence type="ECO:0000256" key="1">
    <source>
        <dbReference type="ARBA" id="ARBA00004651"/>
    </source>
</evidence>
<dbReference type="GO" id="GO:0022857">
    <property type="term" value="F:transmembrane transporter activity"/>
    <property type="evidence" value="ECO:0007669"/>
    <property type="project" value="InterPro"/>
</dbReference>
<feature type="transmembrane region" description="Helical" evidence="7">
    <location>
        <begin position="314"/>
        <end position="337"/>
    </location>
</feature>
<evidence type="ECO:0000259" key="8">
    <source>
        <dbReference type="PROSITE" id="PS50850"/>
    </source>
</evidence>
<dbReference type="InterPro" id="IPR036259">
    <property type="entry name" value="MFS_trans_sf"/>
</dbReference>
<dbReference type="CDD" id="cd06173">
    <property type="entry name" value="MFS_MefA_like"/>
    <property type="match status" value="1"/>
</dbReference>
<evidence type="ECO:0000256" key="4">
    <source>
        <dbReference type="ARBA" id="ARBA00022692"/>
    </source>
</evidence>
<dbReference type="OrthoDB" id="2276409at2"/>
<dbReference type="AlphaFoldDB" id="A0A223D1D2"/>
<dbReference type="Pfam" id="PF05977">
    <property type="entry name" value="MFS_3"/>
    <property type="match status" value="1"/>
</dbReference>
<dbReference type="Gene3D" id="1.20.1250.20">
    <property type="entry name" value="MFS general substrate transporter like domains"/>
    <property type="match status" value="1"/>
</dbReference>
<feature type="transmembrane region" description="Helical" evidence="7">
    <location>
        <begin position="384"/>
        <end position="402"/>
    </location>
</feature>
<dbReference type="InterPro" id="IPR020846">
    <property type="entry name" value="MFS_dom"/>
</dbReference>
<feature type="transmembrane region" description="Helical" evidence="7">
    <location>
        <begin position="358"/>
        <end position="378"/>
    </location>
</feature>
<proteinExistence type="predicted"/>
<feature type="domain" description="Major facilitator superfamily (MFS) profile" evidence="8">
    <location>
        <begin position="172"/>
        <end position="424"/>
    </location>
</feature>
<keyword evidence="5 7" id="KW-1133">Transmembrane helix</keyword>
<evidence type="ECO:0000256" key="6">
    <source>
        <dbReference type="ARBA" id="ARBA00023136"/>
    </source>
</evidence>
<keyword evidence="4 7" id="KW-0812">Transmembrane</keyword>
<sequence>MKFTGLWKHPDFMKLWTGQTLSMFGAQITTLALPLIAALMLNVNAVQMGMLTAIGYLPYILFSLFVGVWVDQLRRRPIMILTDVIRGVGLLVIPYAAWEGFLTFELLCTISFLVGTASVFFDIAYMSYLPSIVKTEELVEGNSKLEFSNSASQISGQAIGGALVQLLTAPVAILINGITFFISAFTLIIIKRKEDKPSLPEEKEDNNVFQNIRDGLKFVFGNTILARITVATGLFNLFGLAMEAIYILYVTRELSLSPFMLGLIFTMSGVGAMAGAAVAGKVAEKLSLGKTLVLSLALAGVFYLLVPLSSLLSVTLAIIVLMVSQFVDAAMIVIYNINQRSLRTAITPDHLQGRMNASLRFIIFGSIPVGAMLGGFLGDAIGTQWTLVVGAAGMLISSGVILTSSVAKLDKIPEAPAAAAEQAS</sequence>
<dbReference type="PROSITE" id="PS50850">
    <property type="entry name" value="MFS"/>
    <property type="match status" value="1"/>
</dbReference>
<dbReference type="EMBL" id="CP022657">
    <property type="protein sequence ID" value="ASS75392.1"/>
    <property type="molecule type" value="Genomic_DNA"/>
</dbReference>
<dbReference type="InterPro" id="IPR022324">
    <property type="entry name" value="Bacilysin_exporter_BacE_put"/>
</dbReference>
<dbReference type="Proteomes" id="UP000214688">
    <property type="component" value="Chromosome"/>
</dbReference>
<feature type="transmembrane region" description="Helical" evidence="7">
    <location>
        <begin position="259"/>
        <end position="279"/>
    </location>
</feature>
<feature type="transmembrane region" description="Helical" evidence="7">
    <location>
        <begin position="224"/>
        <end position="247"/>
    </location>
</feature>
<dbReference type="GO" id="GO:0005886">
    <property type="term" value="C:plasma membrane"/>
    <property type="evidence" value="ECO:0007669"/>
    <property type="project" value="UniProtKB-SubCell"/>
</dbReference>
<accession>A0A223D1D2</accession>
<evidence type="ECO:0000313" key="9">
    <source>
        <dbReference type="EMBL" id="ASS75392.1"/>
    </source>
</evidence>
<dbReference type="RefSeq" id="WP_094236640.1">
    <property type="nucleotide sequence ID" value="NZ_CP022657.1"/>
</dbReference>
<dbReference type="PANTHER" id="PTHR23513">
    <property type="entry name" value="INTEGRAL MEMBRANE EFFLUX PROTEIN-RELATED"/>
    <property type="match status" value="1"/>
</dbReference>
<dbReference type="PANTHER" id="PTHR23513:SF6">
    <property type="entry name" value="MAJOR FACILITATOR SUPERFAMILY ASSOCIATED DOMAIN-CONTAINING PROTEIN"/>
    <property type="match status" value="1"/>
</dbReference>
<feature type="transmembrane region" description="Helical" evidence="7">
    <location>
        <begin position="53"/>
        <end position="71"/>
    </location>
</feature>
<feature type="transmembrane region" description="Helical" evidence="7">
    <location>
        <begin position="173"/>
        <end position="190"/>
    </location>
</feature>